<evidence type="ECO:0000313" key="3">
    <source>
        <dbReference type="EMBL" id="MBD8040310.1"/>
    </source>
</evidence>
<evidence type="ECO:0000256" key="2">
    <source>
        <dbReference type="SAM" id="SignalP"/>
    </source>
</evidence>
<dbReference type="Gene3D" id="2.60.40.2620">
    <property type="entry name" value="Fimbrillin-like"/>
    <property type="match status" value="1"/>
</dbReference>
<dbReference type="InterPro" id="IPR025049">
    <property type="entry name" value="Mfa-like_1"/>
</dbReference>
<dbReference type="Pfam" id="PF13149">
    <property type="entry name" value="Mfa_like_1"/>
    <property type="match status" value="1"/>
</dbReference>
<dbReference type="Gene3D" id="2.60.40.2630">
    <property type="match status" value="1"/>
</dbReference>
<dbReference type="EMBL" id="JACSPP010000018">
    <property type="protein sequence ID" value="MBD8040310.1"/>
    <property type="molecule type" value="Genomic_DNA"/>
</dbReference>
<dbReference type="InterPro" id="IPR042278">
    <property type="entry name" value="Mfa-like_1_N"/>
</dbReference>
<reference evidence="3 4" key="1">
    <citation type="submission" date="2020-08" db="EMBL/GenBank/DDBJ databases">
        <title>A Genomic Blueprint of the Chicken Gut Microbiome.</title>
        <authorList>
            <person name="Gilroy R."/>
            <person name="Ravi A."/>
            <person name="Getino M."/>
            <person name="Pursley I."/>
            <person name="Horton D.L."/>
            <person name="Alikhan N.-F."/>
            <person name="Baker D."/>
            <person name="Gharbi K."/>
            <person name="Hall N."/>
            <person name="Watson M."/>
            <person name="Adriaenssens E.M."/>
            <person name="Foster-Nyarko E."/>
            <person name="Jarju S."/>
            <person name="Secka A."/>
            <person name="Antonio M."/>
            <person name="Oren A."/>
            <person name="Chaudhuri R."/>
            <person name="La Ragione R.M."/>
            <person name="Hildebrand F."/>
            <person name="Pallen M.J."/>
        </authorList>
    </citation>
    <scope>NUCLEOTIDE SEQUENCE [LARGE SCALE GENOMIC DNA]</scope>
    <source>
        <strain evidence="3 4">Sa1CVN1</strain>
    </source>
</reference>
<keyword evidence="2" id="KW-0732">Signal</keyword>
<comment type="caution">
    <text evidence="3">The sequence shown here is derived from an EMBL/GenBank/DDBJ whole genome shotgun (WGS) entry which is preliminary data.</text>
</comment>
<name>A0ABR8Y7Y4_9BACT</name>
<dbReference type="RefSeq" id="WP_191763752.1">
    <property type="nucleotide sequence ID" value="NZ_JACSPP010000018.1"/>
</dbReference>
<proteinExistence type="predicted"/>
<feature type="signal peptide" evidence="2">
    <location>
        <begin position="1"/>
        <end position="18"/>
    </location>
</feature>
<dbReference type="Proteomes" id="UP000620874">
    <property type="component" value="Unassembled WGS sequence"/>
</dbReference>
<feature type="region of interest" description="Disordered" evidence="1">
    <location>
        <begin position="281"/>
        <end position="304"/>
    </location>
</feature>
<dbReference type="CDD" id="cd13120">
    <property type="entry name" value="BF2867_like_N"/>
    <property type="match status" value="1"/>
</dbReference>
<keyword evidence="4" id="KW-1185">Reference proteome</keyword>
<protein>
    <submittedName>
        <fullName evidence="3">Fimbrillin family protein</fullName>
    </submittedName>
</protein>
<feature type="chain" id="PRO_5046974211" evidence="2">
    <location>
        <begin position="19"/>
        <end position="467"/>
    </location>
</feature>
<dbReference type="PROSITE" id="PS51257">
    <property type="entry name" value="PROKAR_LIPOPROTEIN"/>
    <property type="match status" value="1"/>
</dbReference>
<accession>A0ABR8Y7Y4</accession>
<organism evidence="3 4">
    <name type="scientific">Phocaeicola intestinalis</name>
    <dbReference type="NCBI Taxonomy" id="2762212"/>
    <lineage>
        <taxon>Bacteria</taxon>
        <taxon>Pseudomonadati</taxon>
        <taxon>Bacteroidota</taxon>
        <taxon>Bacteroidia</taxon>
        <taxon>Bacteroidales</taxon>
        <taxon>Bacteroidaceae</taxon>
        <taxon>Phocaeicola</taxon>
    </lineage>
</organism>
<evidence type="ECO:0000256" key="1">
    <source>
        <dbReference type="SAM" id="MobiDB-lite"/>
    </source>
</evidence>
<sequence>MKKLYSVFLMALPFMVGACSNNEGEEDPNLPQVENKVHFNANISPLARATDTHFDAGDAISVFGVLSNGNDEKGVIVSLGNYADNVQYVYDGAQFTSTNGIEQPQGGAKVYYHAVYPYSSNVRNQFTFTVQTDQQGAGYTQSDLLTASTEATDAAEVSLKFSHRLSKLIIRLQGDNWPSGTPTFEVHSPQTSVDVDLNALAFTTNGNRQNVRCADDGTLAFKAILPPQTFEAGSDIGILYFGSNGTSVNLAQDVTLTSGKQVELILSRNESGQIVTFTGDINPWEDGTETEEPDNPGTSGESNVESCRLVYGNNTVEYTYAYFCNLGEGNYSIEFCDYDLYANIMTPPTQYINWLVISFHAETGLVSPLEGSWKYSTDRPGWDGMEGYFVNLSIEDWEDTPEYRNFNTTPYFNDQYQPDNMSIRKSGNNCIIEIPRLVLFDGGDISGISPMYGEFYFEGTLKYLSME</sequence>
<evidence type="ECO:0000313" key="4">
    <source>
        <dbReference type="Proteomes" id="UP000620874"/>
    </source>
</evidence>
<gene>
    <name evidence="3" type="ORF">H9625_07615</name>
</gene>